<dbReference type="Proteomes" id="UP000004263">
    <property type="component" value="Unassembled WGS sequence"/>
</dbReference>
<gene>
    <name evidence="2" type="ORF">RED65_05632</name>
</gene>
<dbReference type="Pfam" id="PF09523">
    <property type="entry name" value="DUF2390"/>
    <property type="match status" value="1"/>
</dbReference>
<evidence type="ECO:0000256" key="1">
    <source>
        <dbReference type="SAM" id="Coils"/>
    </source>
</evidence>
<evidence type="ECO:0000313" key="2">
    <source>
        <dbReference type="EMBL" id="EAT11372.1"/>
    </source>
</evidence>
<dbReference type="OrthoDB" id="5795846at2"/>
<reference evidence="2 3" key="1">
    <citation type="submission" date="2006-03" db="EMBL/GenBank/DDBJ databases">
        <authorList>
            <person name="Pinhassi J."/>
            <person name="Pedros-Alio C."/>
            <person name="Ferriera S."/>
            <person name="Johnson J."/>
            <person name="Kravitz S."/>
            <person name="Halpern A."/>
            <person name="Remington K."/>
            <person name="Beeson K."/>
            <person name="Tran B."/>
            <person name="Rogers Y.-H."/>
            <person name="Friedman R."/>
            <person name="Venter J.C."/>
        </authorList>
    </citation>
    <scope>NUCLEOTIDE SEQUENCE [LARGE SCALE GENOMIC DNA]</scope>
    <source>
        <strain evidence="2 3">RED65</strain>
    </source>
</reference>
<proteinExistence type="predicted"/>
<dbReference type="AlphaFoldDB" id="Q1MZN9"/>
<dbReference type="STRING" id="207949.RED65_05632"/>
<dbReference type="InterPro" id="IPR012659">
    <property type="entry name" value="CHP02444"/>
</dbReference>
<comment type="caution">
    <text evidence="2">The sequence shown here is derived from an EMBL/GenBank/DDBJ whole genome shotgun (WGS) entry which is preliminary data.</text>
</comment>
<protein>
    <recommendedName>
        <fullName evidence="4">TIGR02444 family protein</fullName>
    </recommendedName>
</protein>
<accession>Q1MZN9</accession>
<keyword evidence="3" id="KW-1185">Reference proteome</keyword>
<dbReference type="EMBL" id="AAQH01000018">
    <property type="protein sequence ID" value="EAT11372.1"/>
    <property type="molecule type" value="Genomic_DNA"/>
</dbReference>
<organism evidence="2 3">
    <name type="scientific">Bermanella marisrubri</name>
    <dbReference type="NCBI Taxonomy" id="207949"/>
    <lineage>
        <taxon>Bacteria</taxon>
        <taxon>Pseudomonadati</taxon>
        <taxon>Pseudomonadota</taxon>
        <taxon>Gammaproteobacteria</taxon>
        <taxon>Oceanospirillales</taxon>
        <taxon>Oceanospirillaceae</taxon>
        <taxon>Bermanella</taxon>
    </lineage>
</organism>
<sequence>MRHDAINSLDNPFWQYSIKVYRNSEFEEILLQGQLLGLDVNLLLFCGYLTSHGRSLSSITDKLWPIDHWQVHTVQPIRELRKRVKALNKDWYDEIKSLELEAEQIEQALLYDVSNHASVAEIPNLLSTNLNAYLQYKAIHPQKKWLQALSEHLQPS</sequence>
<dbReference type="RefSeq" id="WP_007016591.1">
    <property type="nucleotide sequence ID" value="NZ_AAQH01000018.1"/>
</dbReference>
<keyword evidence="1" id="KW-0175">Coiled coil</keyword>
<dbReference type="HOGENOM" id="CLU_119976_0_1_6"/>
<evidence type="ECO:0000313" key="3">
    <source>
        <dbReference type="Proteomes" id="UP000004263"/>
    </source>
</evidence>
<evidence type="ECO:0008006" key="4">
    <source>
        <dbReference type="Google" id="ProtNLM"/>
    </source>
</evidence>
<name>Q1MZN9_9GAMM</name>
<feature type="coiled-coil region" evidence="1">
    <location>
        <begin position="81"/>
        <end position="108"/>
    </location>
</feature>